<dbReference type="OrthoDB" id="21421at2"/>
<dbReference type="STRING" id="871741.SAMN05192570_1184"/>
<evidence type="ECO:0008006" key="3">
    <source>
        <dbReference type="Google" id="ProtNLM"/>
    </source>
</evidence>
<organism evidence="1 2">
    <name type="scientific">Brevundimonas viscosa</name>
    <dbReference type="NCBI Taxonomy" id="871741"/>
    <lineage>
        <taxon>Bacteria</taxon>
        <taxon>Pseudomonadati</taxon>
        <taxon>Pseudomonadota</taxon>
        <taxon>Alphaproteobacteria</taxon>
        <taxon>Caulobacterales</taxon>
        <taxon>Caulobacteraceae</taxon>
        <taxon>Brevundimonas</taxon>
    </lineage>
</organism>
<protein>
    <recommendedName>
        <fullName evidence="3">SEC-C motif-containing protein</fullName>
    </recommendedName>
</protein>
<evidence type="ECO:0000313" key="2">
    <source>
        <dbReference type="Proteomes" id="UP000198788"/>
    </source>
</evidence>
<dbReference type="SUPFAM" id="SSF103642">
    <property type="entry name" value="Sec-C motif"/>
    <property type="match status" value="1"/>
</dbReference>
<gene>
    <name evidence="1" type="ORF">SAMN05192570_1184</name>
</gene>
<keyword evidence="2" id="KW-1185">Reference proteome</keyword>
<sequence>MAKQKQPAPPRVSVSAARFHEHLAEQVGYLEASCSGFDEGRTAEFKRIAAAVRTVVHDTGSSTSLLTHLGEKGIQFVSSGFPYDDGNLMSHHGLIGIVGGSGRNGYVALCQTPGGGPLAPRELAFDAWWNEPVIKDGSNRMLRRRDLVLIAANQDGGAHVDGTIDETYDDLARRNSLGWMFSDGQTETPLEQAEAYSIRQIGWEVLETLRRREARLIANEKCQCGSGRKHRYCCGKPAAA</sequence>
<dbReference type="Proteomes" id="UP000198788">
    <property type="component" value="Unassembled WGS sequence"/>
</dbReference>
<dbReference type="RefSeq" id="WP_092307771.1">
    <property type="nucleotide sequence ID" value="NZ_FOZV01000002.1"/>
</dbReference>
<dbReference type="AlphaFoldDB" id="A0A1I6PQR0"/>
<evidence type="ECO:0000313" key="1">
    <source>
        <dbReference type="EMBL" id="SFS42460.1"/>
    </source>
</evidence>
<accession>A0A1I6PQR0</accession>
<proteinExistence type="predicted"/>
<name>A0A1I6PQR0_9CAUL</name>
<reference evidence="2" key="1">
    <citation type="submission" date="2016-10" db="EMBL/GenBank/DDBJ databases">
        <authorList>
            <person name="Varghese N."/>
            <person name="Submissions S."/>
        </authorList>
    </citation>
    <scope>NUCLEOTIDE SEQUENCE [LARGE SCALE GENOMIC DNA]</scope>
    <source>
        <strain evidence="2">CGMCC 1.10683</strain>
    </source>
</reference>
<dbReference type="EMBL" id="FOZV01000002">
    <property type="protein sequence ID" value="SFS42460.1"/>
    <property type="molecule type" value="Genomic_DNA"/>
</dbReference>